<feature type="domain" description="PHD-type" evidence="7">
    <location>
        <begin position="6"/>
        <end position="54"/>
    </location>
</feature>
<dbReference type="SUPFAM" id="SSF57903">
    <property type="entry name" value="FYVE/PHD zinc finger"/>
    <property type="match status" value="1"/>
</dbReference>
<dbReference type="AlphaFoldDB" id="A0AA39GUW4"/>
<dbReference type="GO" id="GO:0008270">
    <property type="term" value="F:zinc ion binding"/>
    <property type="evidence" value="ECO:0007669"/>
    <property type="project" value="UniProtKB-KW"/>
</dbReference>
<reference evidence="8" key="1">
    <citation type="submission" date="2023-06" db="EMBL/GenBank/DDBJ databases">
        <title>Genomic analysis of the entomopathogenic nematode Steinernema hermaphroditum.</title>
        <authorList>
            <person name="Schwarz E.M."/>
            <person name="Heppert J.K."/>
            <person name="Baniya A."/>
            <person name="Schwartz H.T."/>
            <person name="Tan C.-H."/>
            <person name="Antoshechkin I."/>
            <person name="Sternberg P.W."/>
            <person name="Goodrich-Blair H."/>
            <person name="Dillman A.R."/>
        </authorList>
    </citation>
    <scope>NUCLEOTIDE SEQUENCE</scope>
    <source>
        <strain evidence="8">PS9179</strain>
        <tissue evidence="8">Whole animal</tissue>
    </source>
</reference>
<evidence type="ECO:0000256" key="1">
    <source>
        <dbReference type="ARBA" id="ARBA00004123"/>
    </source>
</evidence>
<keyword evidence="5" id="KW-0539">Nucleus</keyword>
<evidence type="ECO:0000256" key="6">
    <source>
        <dbReference type="PROSITE-ProRule" id="PRU00146"/>
    </source>
</evidence>
<gene>
    <name evidence="8" type="ORF">QR680_000530</name>
</gene>
<dbReference type="EMBL" id="JAUCMV010000005">
    <property type="protein sequence ID" value="KAK0394020.1"/>
    <property type="molecule type" value="Genomic_DNA"/>
</dbReference>
<proteinExistence type="predicted"/>
<dbReference type="PROSITE" id="PS01359">
    <property type="entry name" value="ZF_PHD_1"/>
    <property type="match status" value="1"/>
</dbReference>
<dbReference type="InterPro" id="IPR011011">
    <property type="entry name" value="Znf_FYVE_PHD"/>
</dbReference>
<keyword evidence="9" id="KW-1185">Reference proteome</keyword>
<accession>A0AA39GUW4</accession>
<keyword evidence="4" id="KW-0862">Zinc</keyword>
<dbReference type="PROSITE" id="PS50016">
    <property type="entry name" value="ZF_PHD_2"/>
    <property type="match status" value="1"/>
</dbReference>
<dbReference type="InterPro" id="IPR019786">
    <property type="entry name" value="Zinc_finger_PHD-type_CS"/>
</dbReference>
<name>A0AA39GUW4_9BILA</name>
<dbReference type="GO" id="GO:0045893">
    <property type="term" value="P:positive regulation of DNA-templated transcription"/>
    <property type="evidence" value="ECO:0007669"/>
    <property type="project" value="TreeGrafter"/>
</dbReference>
<keyword evidence="2" id="KW-0479">Metal-binding</keyword>
<evidence type="ECO:0000256" key="2">
    <source>
        <dbReference type="ARBA" id="ARBA00022723"/>
    </source>
</evidence>
<protein>
    <recommendedName>
        <fullName evidence="7">PHD-type domain-containing protein</fullName>
    </recommendedName>
</protein>
<dbReference type="InterPro" id="IPR013083">
    <property type="entry name" value="Znf_RING/FYVE/PHD"/>
</dbReference>
<dbReference type="InterPro" id="IPR001965">
    <property type="entry name" value="Znf_PHD"/>
</dbReference>
<dbReference type="SMART" id="SM00249">
    <property type="entry name" value="PHD"/>
    <property type="match status" value="1"/>
</dbReference>
<dbReference type="Gene3D" id="3.30.40.10">
    <property type="entry name" value="Zinc/RING finger domain, C3HC4 (zinc finger)"/>
    <property type="match status" value="1"/>
</dbReference>
<dbReference type="GO" id="GO:0048188">
    <property type="term" value="C:Set1C/COMPASS complex"/>
    <property type="evidence" value="ECO:0007669"/>
    <property type="project" value="InterPro"/>
</dbReference>
<dbReference type="PANTHER" id="PTHR46174:SF1">
    <property type="entry name" value="CXXC-TYPE ZINC FINGER PROTEIN 1"/>
    <property type="match status" value="1"/>
</dbReference>
<evidence type="ECO:0000256" key="5">
    <source>
        <dbReference type="ARBA" id="ARBA00023242"/>
    </source>
</evidence>
<sequence length="105" mass="12048">MSVSKELYCICRGPHGDRDMVQCEKCEEWYHWDCIGFTQEQADDDFCCAKCLSAEKITEAKAEEKPKPEAGEDLVIRLLENLGDTEMVNCVRQVLAEEQKQSKNK</sequence>
<evidence type="ECO:0000313" key="8">
    <source>
        <dbReference type="EMBL" id="KAK0394020.1"/>
    </source>
</evidence>
<dbReference type="PANTHER" id="PTHR46174">
    <property type="entry name" value="CXXC-TYPE ZINC FINGER PROTEIN 1"/>
    <property type="match status" value="1"/>
</dbReference>
<comment type="caution">
    <text evidence="8">The sequence shown here is derived from an EMBL/GenBank/DDBJ whole genome shotgun (WGS) entry which is preliminary data.</text>
</comment>
<comment type="subcellular location">
    <subcellularLocation>
        <location evidence="1">Nucleus</location>
    </subcellularLocation>
</comment>
<dbReference type="InterPro" id="IPR037869">
    <property type="entry name" value="Spp1/CFP1"/>
</dbReference>
<evidence type="ECO:0000313" key="9">
    <source>
        <dbReference type="Proteomes" id="UP001175271"/>
    </source>
</evidence>
<evidence type="ECO:0000256" key="3">
    <source>
        <dbReference type="ARBA" id="ARBA00022771"/>
    </source>
</evidence>
<keyword evidence="3 6" id="KW-0863">Zinc-finger</keyword>
<evidence type="ECO:0000259" key="7">
    <source>
        <dbReference type="PROSITE" id="PS50016"/>
    </source>
</evidence>
<evidence type="ECO:0000256" key="4">
    <source>
        <dbReference type="ARBA" id="ARBA00022833"/>
    </source>
</evidence>
<dbReference type="Proteomes" id="UP001175271">
    <property type="component" value="Unassembled WGS sequence"/>
</dbReference>
<organism evidence="8 9">
    <name type="scientific">Steinernema hermaphroditum</name>
    <dbReference type="NCBI Taxonomy" id="289476"/>
    <lineage>
        <taxon>Eukaryota</taxon>
        <taxon>Metazoa</taxon>
        <taxon>Ecdysozoa</taxon>
        <taxon>Nematoda</taxon>
        <taxon>Chromadorea</taxon>
        <taxon>Rhabditida</taxon>
        <taxon>Tylenchina</taxon>
        <taxon>Panagrolaimomorpha</taxon>
        <taxon>Strongyloidoidea</taxon>
        <taxon>Steinernematidae</taxon>
        <taxon>Steinernema</taxon>
    </lineage>
</organism>
<dbReference type="InterPro" id="IPR019787">
    <property type="entry name" value="Znf_PHD-finger"/>
</dbReference>
<dbReference type="Pfam" id="PF00628">
    <property type="entry name" value="PHD"/>
    <property type="match status" value="1"/>
</dbReference>